<protein>
    <submittedName>
        <fullName evidence="1">Uncharacterized protein</fullName>
    </submittedName>
</protein>
<name>A0AAD3TEQ9_NEPGR</name>
<accession>A0AAD3TEQ9</accession>
<sequence length="93" mass="10518">MTNKKNSEEEQLKQLHIELPEEGKDQFQVISNPWVTDSSRWDSIDGGIHVRNQTTATENKSQFHESTKGPFTMTDLGHELLKAPNLRSLVAGN</sequence>
<gene>
    <name evidence="1" type="ORF">Nepgr_030498</name>
</gene>
<comment type="caution">
    <text evidence="1">The sequence shown here is derived from an EMBL/GenBank/DDBJ whole genome shotgun (WGS) entry which is preliminary data.</text>
</comment>
<reference evidence="1" key="1">
    <citation type="submission" date="2023-05" db="EMBL/GenBank/DDBJ databases">
        <title>Nepenthes gracilis genome sequencing.</title>
        <authorList>
            <person name="Fukushima K."/>
        </authorList>
    </citation>
    <scope>NUCLEOTIDE SEQUENCE</scope>
    <source>
        <strain evidence="1">SING2019-196</strain>
    </source>
</reference>
<proteinExistence type="predicted"/>
<evidence type="ECO:0000313" key="1">
    <source>
        <dbReference type="EMBL" id="GMH28655.1"/>
    </source>
</evidence>
<keyword evidence="2" id="KW-1185">Reference proteome</keyword>
<evidence type="ECO:0000313" key="2">
    <source>
        <dbReference type="Proteomes" id="UP001279734"/>
    </source>
</evidence>
<dbReference type="EMBL" id="BSYO01000035">
    <property type="protein sequence ID" value="GMH28655.1"/>
    <property type="molecule type" value="Genomic_DNA"/>
</dbReference>
<dbReference type="AlphaFoldDB" id="A0AAD3TEQ9"/>
<organism evidence="1 2">
    <name type="scientific">Nepenthes gracilis</name>
    <name type="common">Slender pitcher plant</name>
    <dbReference type="NCBI Taxonomy" id="150966"/>
    <lineage>
        <taxon>Eukaryota</taxon>
        <taxon>Viridiplantae</taxon>
        <taxon>Streptophyta</taxon>
        <taxon>Embryophyta</taxon>
        <taxon>Tracheophyta</taxon>
        <taxon>Spermatophyta</taxon>
        <taxon>Magnoliopsida</taxon>
        <taxon>eudicotyledons</taxon>
        <taxon>Gunneridae</taxon>
        <taxon>Pentapetalae</taxon>
        <taxon>Caryophyllales</taxon>
        <taxon>Nepenthaceae</taxon>
        <taxon>Nepenthes</taxon>
    </lineage>
</organism>
<dbReference type="Proteomes" id="UP001279734">
    <property type="component" value="Unassembled WGS sequence"/>
</dbReference>